<dbReference type="Pfam" id="PF09359">
    <property type="entry name" value="VTC"/>
    <property type="match status" value="1"/>
</dbReference>
<accession>A0A3P1WVK2</accession>
<dbReference type="Gene3D" id="3.20.100.30">
    <property type="entry name" value="VTC, catalytic tunnel domain"/>
    <property type="match status" value="1"/>
</dbReference>
<dbReference type="OrthoDB" id="148766at2"/>
<organism evidence="2 3">
    <name type="scientific">Arachnia propionica</name>
    <dbReference type="NCBI Taxonomy" id="1750"/>
    <lineage>
        <taxon>Bacteria</taxon>
        <taxon>Bacillati</taxon>
        <taxon>Actinomycetota</taxon>
        <taxon>Actinomycetes</taxon>
        <taxon>Propionibacteriales</taxon>
        <taxon>Propionibacteriaceae</taxon>
        <taxon>Arachnia</taxon>
    </lineage>
</organism>
<dbReference type="InterPro" id="IPR033469">
    <property type="entry name" value="CYTH-like_dom_sf"/>
</dbReference>
<dbReference type="InterPro" id="IPR018966">
    <property type="entry name" value="VTC_domain"/>
</dbReference>
<dbReference type="CDD" id="cd07750">
    <property type="entry name" value="PolyPPase_VTC_like"/>
    <property type="match status" value="1"/>
</dbReference>
<feature type="domain" description="VTC" evidence="1">
    <location>
        <begin position="23"/>
        <end position="228"/>
    </location>
</feature>
<dbReference type="Proteomes" id="UP000280935">
    <property type="component" value="Unassembled WGS sequence"/>
</dbReference>
<name>A0A3P1WVK2_9ACTN</name>
<dbReference type="SUPFAM" id="SSF55154">
    <property type="entry name" value="CYTH-like phosphatases"/>
    <property type="match status" value="1"/>
</dbReference>
<proteinExistence type="predicted"/>
<comment type="caution">
    <text evidence="2">The sequence shown here is derived from an EMBL/GenBank/DDBJ whole genome shotgun (WGS) entry which is preliminary data.</text>
</comment>
<dbReference type="GO" id="GO:0006799">
    <property type="term" value="P:polyphosphate biosynthetic process"/>
    <property type="evidence" value="ECO:0007669"/>
    <property type="project" value="UniProtKB-ARBA"/>
</dbReference>
<sequence length="244" mass="27476">MIWERLAPVGLAELSTTASLLTRMDRKYTLPRSAVPDLAAHLPAGTRVLDIDGHHTFNYRSVYFDTPARDSYLLAARGRPHRFKVRIRQYCDSGESHLEVKIRHGGATVKHRQPHPVGLLTLDRRHLDFIAACLAEGGVAGVRPECLKPVLTTTYTRTTLLGPEGNVRLTLDQDLTWSSHGHTLRLPELAIAETKSHRHTTSLDGVLWRSGHRPRRLSKFATGMAALHPELPSNRWHNTLHNHF</sequence>
<protein>
    <submittedName>
        <fullName evidence="2">Polyphosphate polymerase domain-containing protein</fullName>
    </submittedName>
</protein>
<dbReference type="RefSeq" id="WP_125227214.1">
    <property type="nucleotide sequence ID" value="NZ_RQYT01000005.1"/>
</dbReference>
<gene>
    <name evidence="2" type="ORF">EII35_04270</name>
</gene>
<dbReference type="AlphaFoldDB" id="A0A3P1WVK2"/>
<evidence type="ECO:0000313" key="3">
    <source>
        <dbReference type="Proteomes" id="UP000280935"/>
    </source>
</evidence>
<evidence type="ECO:0000313" key="2">
    <source>
        <dbReference type="EMBL" id="RRD50609.1"/>
    </source>
</evidence>
<dbReference type="EMBL" id="RQYT01000005">
    <property type="protein sequence ID" value="RRD50609.1"/>
    <property type="molecule type" value="Genomic_DNA"/>
</dbReference>
<reference evidence="2 3" key="1">
    <citation type="submission" date="2018-11" db="EMBL/GenBank/DDBJ databases">
        <title>Genomes From Bacteria Associated with the Canine Oral Cavity: a Test Case for Automated Genome-Based Taxonomic Assignment.</title>
        <authorList>
            <person name="Coil D.A."/>
            <person name="Jospin G."/>
            <person name="Darling A.E."/>
            <person name="Wallis C."/>
            <person name="Davis I.J."/>
            <person name="Harris S."/>
            <person name="Eisen J.A."/>
            <person name="Holcombe L.J."/>
            <person name="O'Flynn C."/>
        </authorList>
    </citation>
    <scope>NUCLEOTIDE SEQUENCE [LARGE SCALE GENOMIC DNA]</scope>
    <source>
        <strain evidence="2 3">OH2822_COT-296</strain>
    </source>
</reference>
<evidence type="ECO:0000259" key="1">
    <source>
        <dbReference type="Pfam" id="PF09359"/>
    </source>
</evidence>
<dbReference type="InterPro" id="IPR042267">
    <property type="entry name" value="VTC_sf"/>
</dbReference>